<dbReference type="Proteomes" id="UP001500101">
    <property type="component" value="Unassembled WGS sequence"/>
</dbReference>
<dbReference type="EMBL" id="BAAAZI010000012">
    <property type="protein sequence ID" value="GAA4146218.1"/>
    <property type="molecule type" value="Genomic_DNA"/>
</dbReference>
<proteinExistence type="predicted"/>
<evidence type="ECO:0000313" key="1">
    <source>
        <dbReference type="EMBL" id="GAA4146218.1"/>
    </source>
</evidence>
<organism evidence="1 2">
    <name type="scientific">Sphingobacterium kyonggiense</name>
    <dbReference type="NCBI Taxonomy" id="714075"/>
    <lineage>
        <taxon>Bacteria</taxon>
        <taxon>Pseudomonadati</taxon>
        <taxon>Bacteroidota</taxon>
        <taxon>Sphingobacteriia</taxon>
        <taxon>Sphingobacteriales</taxon>
        <taxon>Sphingobacteriaceae</taxon>
        <taxon>Sphingobacterium</taxon>
    </lineage>
</organism>
<gene>
    <name evidence="1" type="ORF">GCM10022216_30880</name>
</gene>
<comment type="caution">
    <text evidence="1">The sequence shown here is derived from an EMBL/GenBank/DDBJ whole genome shotgun (WGS) entry which is preliminary data.</text>
</comment>
<name>A0ABP7Z2U4_9SPHI</name>
<keyword evidence="2" id="KW-1185">Reference proteome</keyword>
<evidence type="ECO:0000313" key="2">
    <source>
        <dbReference type="Proteomes" id="UP001500101"/>
    </source>
</evidence>
<reference evidence="2" key="1">
    <citation type="journal article" date="2019" name="Int. J. Syst. Evol. Microbiol.">
        <title>The Global Catalogue of Microorganisms (GCM) 10K type strain sequencing project: providing services to taxonomists for standard genome sequencing and annotation.</title>
        <authorList>
            <consortium name="The Broad Institute Genomics Platform"/>
            <consortium name="The Broad Institute Genome Sequencing Center for Infectious Disease"/>
            <person name="Wu L."/>
            <person name="Ma J."/>
        </authorList>
    </citation>
    <scope>NUCLEOTIDE SEQUENCE [LARGE SCALE GENOMIC DNA]</scope>
    <source>
        <strain evidence="2">JCM 16704</strain>
    </source>
</reference>
<accession>A0ABP7Z2U4</accession>
<sequence>MKYLKIESRFNPEILEICQNFIDEYNYSIDLNKDMLTFSEERISRLGFLMVSHIKLKNDEPGTNY</sequence>
<protein>
    <submittedName>
        <fullName evidence="1">Uncharacterized protein</fullName>
    </submittedName>
</protein>